<evidence type="ECO:0000313" key="8">
    <source>
        <dbReference type="Proteomes" id="UP000001037"/>
    </source>
</evidence>
<keyword evidence="7" id="KW-0413">Isomerase</keyword>
<dbReference type="KEGG" id="pfm:Pyrfu_1542"/>
<reference evidence="7 8" key="1">
    <citation type="journal article" date="2011" name="Stand. Genomic Sci.">
        <title>Complete genome sequence of the hyperthermophilic chemolithoautotroph Pyrolobus fumarii type strain (1A).</title>
        <authorList>
            <person name="Anderson I."/>
            <person name="Goker M."/>
            <person name="Nolan M."/>
            <person name="Lucas S."/>
            <person name="Hammon N."/>
            <person name="Deshpande S."/>
            <person name="Cheng J.F."/>
            <person name="Tapia R."/>
            <person name="Han C."/>
            <person name="Goodwin L."/>
            <person name="Pitluck S."/>
            <person name="Huntemann M."/>
            <person name="Liolios K."/>
            <person name="Ivanova N."/>
            <person name="Pagani I."/>
            <person name="Mavromatis K."/>
            <person name="Ovchinikova G."/>
            <person name="Pati A."/>
            <person name="Chen A."/>
            <person name="Palaniappan K."/>
            <person name="Land M."/>
            <person name="Hauser L."/>
            <person name="Brambilla E.M."/>
            <person name="Huber H."/>
            <person name="Yasawong M."/>
            <person name="Rohde M."/>
            <person name="Spring S."/>
            <person name="Abt B."/>
            <person name="Sikorski J."/>
            <person name="Wirth R."/>
            <person name="Detter J.C."/>
            <person name="Woyke T."/>
            <person name="Bristow J."/>
            <person name="Eisen J.A."/>
            <person name="Markowitz V."/>
            <person name="Hugenholtz P."/>
            <person name="Kyrpides N.C."/>
            <person name="Klenk H.P."/>
            <person name="Lapidus A."/>
        </authorList>
    </citation>
    <scope>NUCLEOTIDE SEQUENCE [LARGE SCALE GENOMIC DNA]</scope>
    <source>
        <strain evidence="8">DSM 11204 / 1A</strain>
    </source>
</reference>
<dbReference type="InterPro" id="IPR006124">
    <property type="entry name" value="Metalloenzyme"/>
</dbReference>
<evidence type="ECO:0000256" key="4">
    <source>
        <dbReference type="ARBA" id="ARBA00005524"/>
    </source>
</evidence>
<accession>G0EHP6</accession>
<evidence type="ECO:0000256" key="2">
    <source>
        <dbReference type="ARBA" id="ARBA00002315"/>
    </source>
</evidence>
<dbReference type="SUPFAM" id="SSF53649">
    <property type="entry name" value="Alkaline phosphatase-like"/>
    <property type="match status" value="1"/>
</dbReference>
<dbReference type="FunCoup" id="G0EHP6">
    <property type="interactions" value="124"/>
</dbReference>
<evidence type="ECO:0000256" key="1">
    <source>
        <dbReference type="ARBA" id="ARBA00000370"/>
    </source>
</evidence>
<comment type="catalytic activity">
    <reaction evidence="1">
        <text>(2R)-2-phosphoglycerate = (2R)-3-phosphoglycerate</text>
        <dbReference type="Rhea" id="RHEA:15901"/>
        <dbReference type="ChEBI" id="CHEBI:58272"/>
        <dbReference type="ChEBI" id="CHEBI:58289"/>
        <dbReference type="EC" id="5.4.2.12"/>
    </reaction>
</comment>
<gene>
    <name evidence="7" type="ordered locus">Pyrfu_1542</name>
</gene>
<evidence type="ECO:0000313" key="7">
    <source>
        <dbReference type="EMBL" id="AEM39399.1"/>
    </source>
</evidence>
<name>G0EHP6_PYRF1</name>
<feature type="domain" description="Metalloenzyme" evidence="6">
    <location>
        <begin position="5"/>
        <end position="404"/>
    </location>
</feature>
<dbReference type="PANTHER" id="PTHR31209">
    <property type="entry name" value="COFACTOR-INDEPENDENT PHOSPHOGLYCERATE MUTASE"/>
    <property type="match status" value="1"/>
</dbReference>
<dbReference type="InterPro" id="IPR017850">
    <property type="entry name" value="Alkaline_phosphatase_core_sf"/>
</dbReference>
<dbReference type="GeneID" id="11138729"/>
<dbReference type="InParanoid" id="G0EHP6"/>
<dbReference type="eggNOG" id="arCOG01696">
    <property type="taxonomic scope" value="Archaea"/>
</dbReference>
<dbReference type="AlphaFoldDB" id="G0EHP6"/>
<keyword evidence="8" id="KW-1185">Reference proteome</keyword>
<keyword evidence="5" id="KW-0324">Glycolysis</keyword>
<dbReference type="EC" id="5.4.2.1" evidence="7"/>
<dbReference type="GO" id="GO:0004619">
    <property type="term" value="F:phosphoglycerate mutase activity"/>
    <property type="evidence" value="ECO:0007669"/>
    <property type="project" value="UniProtKB-EC"/>
</dbReference>
<evidence type="ECO:0000259" key="6">
    <source>
        <dbReference type="Pfam" id="PF01676"/>
    </source>
</evidence>
<dbReference type="PANTHER" id="PTHR31209:SF0">
    <property type="entry name" value="METALLOENZYME DOMAIN-CONTAINING PROTEIN"/>
    <property type="match status" value="1"/>
</dbReference>
<dbReference type="CDD" id="cd16011">
    <property type="entry name" value="iPGM_like"/>
    <property type="match status" value="1"/>
</dbReference>
<organism evidence="7 8">
    <name type="scientific">Pyrolobus fumarii (strain DSM 11204 / 1A)</name>
    <dbReference type="NCBI Taxonomy" id="694429"/>
    <lineage>
        <taxon>Archaea</taxon>
        <taxon>Thermoproteota</taxon>
        <taxon>Thermoprotei</taxon>
        <taxon>Desulfurococcales</taxon>
        <taxon>Pyrodictiaceae</taxon>
        <taxon>Pyrolobus</taxon>
    </lineage>
</organism>
<dbReference type="InterPro" id="IPR004456">
    <property type="entry name" value="Pglycerate_mutase_ApgM"/>
</dbReference>
<dbReference type="Pfam" id="PF01676">
    <property type="entry name" value="Metalloenzyme"/>
    <property type="match status" value="1"/>
</dbReference>
<dbReference type="Pfam" id="PF10143">
    <property type="entry name" value="PhosphMutase"/>
    <property type="match status" value="1"/>
</dbReference>
<sequence>MKPEKLIFLVLDGVADSITQHEPTALEAAEKPALDSLAKHAVYGLVYPVAPGVAPESDVAVLSLLGYEPEKYYTGRGPLEALGAGLEIKEGYEVAFRGNFATIDESTLKIIDRRVGRSLTSEEARKLAESLDGMELSGGGYARVRATVGHRVVVIIGSKVNRLSDQVENIDPAYVRKGLVSVAVPNPDMRLRKCKPLVDAPEARETCRLVDEFVARAIEVLSKHPINVERERKGLLKANAVILRDAGGRLPRMPKLQDIYGRKFAAVVEMPVERGIAKAAGMKIVEVNPPSGDLRRDLPERLDATLRGLEEADVVYVHLKGPDEPGHDGDFERKKKAVELIDELFVAPLLEKVDLERVAILVTADHATPWPLKSHSGDPVPFILSWKGFSGGPGVFNERACKNGIKLEHGWQLLPFTVEKLGWK</sequence>
<dbReference type="Gene3D" id="3.30.70.2130">
    <property type="entry name" value="Metalloenzyme domain"/>
    <property type="match status" value="1"/>
</dbReference>
<dbReference type="NCBIfam" id="TIGR00306">
    <property type="entry name" value="apgM"/>
    <property type="match status" value="1"/>
</dbReference>
<protein>
    <submittedName>
        <fullName evidence="7">Phosphonopyruvate decarboxylase-related protein</fullName>
        <ecNumber evidence="7">5.4.2.1</ecNumber>
    </submittedName>
</protein>
<comment type="function">
    <text evidence="2">Catalyzes the interconversion of 2-phosphoglycerate and 3-phosphoglycerate.</text>
</comment>
<dbReference type="RefSeq" id="WP_014027076.1">
    <property type="nucleotide sequence ID" value="NC_015931.1"/>
</dbReference>
<evidence type="ECO:0000256" key="5">
    <source>
        <dbReference type="ARBA" id="ARBA00023152"/>
    </source>
</evidence>
<dbReference type="HOGENOM" id="CLU_034906_2_0_2"/>
<evidence type="ECO:0000256" key="3">
    <source>
        <dbReference type="ARBA" id="ARBA00004921"/>
    </source>
</evidence>
<dbReference type="EMBL" id="CP002838">
    <property type="protein sequence ID" value="AEM39399.1"/>
    <property type="molecule type" value="Genomic_DNA"/>
</dbReference>
<dbReference type="GO" id="GO:0046872">
    <property type="term" value="F:metal ion binding"/>
    <property type="evidence" value="ECO:0007669"/>
    <property type="project" value="InterPro"/>
</dbReference>
<keyword evidence="7" id="KW-0670">Pyruvate</keyword>
<dbReference type="STRING" id="694429.Pyrfu_1542"/>
<proteinExistence type="inferred from homology"/>
<dbReference type="InterPro" id="IPR042253">
    <property type="entry name" value="Pglycerate_mutase_ApgM_sf"/>
</dbReference>
<dbReference type="GO" id="GO:0006096">
    <property type="term" value="P:glycolytic process"/>
    <property type="evidence" value="ECO:0007669"/>
    <property type="project" value="UniProtKB-KW"/>
</dbReference>
<dbReference type="PIRSF" id="PIRSF006392">
    <property type="entry name" value="IPGAM_arch"/>
    <property type="match status" value="1"/>
</dbReference>
<comment type="pathway">
    <text evidence="3">Carbohydrate degradation.</text>
</comment>
<dbReference type="Gene3D" id="3.40.720.10">
    <property type="entry name" value="Alkaline Phosphatase, subunit A"/>
    <property type="match status" value="1"/>
</dbReference>
<dbReference type="Proteomes" id="UP000001037">
    <property type="component" value="Chromosome"/>
</dbReference>
<dbReference type="OrthoDB" id="52918at2157"/>
<comment type="similarity">
    <text evidence="4">Belongs to the BPG-independent phosphoglycerate mutase family. A-PGAM subfamily.</text>
</comment>